<organism evidence="2 3">
    <name type="scientific">Podospora fimiseda</name>
    <dbReference type="NCBI Taxonomy" id="252190"/>
    <lineage>
        <taxon>Eukaryota</taxon>
        <taxon>Fungi</taxon>
        <taxon>Dikarya</taxon>
        <taxon>Ascomycota</taxon>
        <taxon>Pezizomycotina</taxon>
        <taxon>Sordariomycetes</taxon>
        <taxon>Sordariomycetidae</taxon>
        <taxon>Sordariales</taxon>
        <taxon>Podosporaceae</taxon>
        <taxon>Podospora</taxon>
    </lineage>
</organism>
<evidence type="ECO:0000313" key="3">
    <source>
        <dbReference type="Proteomes" id="UP001301958"/>
    </source>
</evidence>
<protein>
    <submittedName>
        <fullName evidence="2">Uncharacterized protein</fullName>
    </submittedName>
</protein>
<dbReference type="Proteomes" id="UP001301958">
    <property type="component" value="Unassembled WGS sequence"/>
</dbReference>
<evidence type="ECO:0000256" key="1">
    <source>
        <dbReference type="SAM" id="Phobius"/>
    </source>
</evidence>
<sequence length="276" mass="30869">NPPGRSPYLEDLTNSLPAAASGQWQSPSVLSRYISLMIGLPPKTTFVMSTWFDFGRFAEEHPDKYFFFLSQALNTYWIAISGGDYVLELSGANYSSDIPAWVVGPKVLPHDKNLYVDDNVKINFGTAQGVLWSEESVFTVWKLWLILLFISIIIPLVACMMNLWLTLRIIKGPHLAMNFSTLTRDNPFVMRGLGVGSGGSALSDEDRGELLRDLRIRFGNVRGKEEVGHVGIGMVDGGGGRGRRRLGRYKGRLYELEGMVGLTQEWWDNGFVMLLV</sequence>
<dbReference type="EMBL" id="MU865290">
    <property type="protein sequence ID" value="KAK4231901.1"/>
    <property type="molecule type" value="Genomic_DNA"/>
</dbReference>
<feature type="transmembrane region" description="Helical" evidence="1">
    <location>
        <begin position="143"/>
        <end position="165"/>
    </location>
</feature>
<keyword evidence="1" id="KW-1133">Transmembrane helix</keyword>
<comment type="caution">
    <text evidence="2">The sequence shown here is derived from an EMBL/GenBank/DDBJ whole genome shotgun (WGS) entry which is preliminary data.</text>
</comment>
<proteinExistence type="predicted"/>
<dbReference type="AlphaFoldDB" id="A0AAN7H228"/>
<keyword evidence="1" id="KW-0812">Transmembrane</keyword>
<name>A0AAN7H228_9PEZI</name>
<reference evidence="2" key="2">
    <citation type="submission" date="2023-05" db="EMBL/GenBank/DDBJ databases">
        <authorList>
            <consortium name="Lawrence Berkeley National Laboratory"/>
            <person name="Steindorff A."/>
            <person name="Hensen N."/>
            <person name="Bonometti L."/>
            <person name="Westerberg I."/>
            <person name="Brannstrom I.O."/>
            <person name="Guillou S."/>
            <person name="Cros-Aarteil S."/>
            <person name="Calhoun S."/>
            <person name="Haridas S."/>
            <person name="Kuo A."/>
            <person name="Mondo S."/>
            <person name="Pangilinan J."/>
            <person name="Riley R."/>
            <person name="Labutti K."/>
            <person name="Andreopoulos B."/>
            <person name="Lipzen A."/>
            <person name="Chen C."/>
            <person name="Yanf M."/>
            <person name="Daum C."/>
            <person name="Ng V."/>
            <person name="Clum A."/>
            <person name="Ohm R."/>
            <person name="Martin F."/>
            <person name="Silar P."/>
            <person name="Natvig D."/>
            <person name="Lalanne C."/>
            <person name="Gautier V."/>
            <person name="Ament-Velasquez S.L."/>
            <person name="Kruys A."/>
            <person name="Hutchinson M.I."/>
            <person name="Powell A.J."/>
            <person name="Barry K."/>
            <person name="Miller A.N."/>
            <person name="Grigoriev I.V."/>
            <person name="Debuchy R."/>
            <person name="Gladieux P."/>
            <person name="Thoren M.H."/>
            <person name="Johannesson H."/>
        </authorList>
    </citation>
    <scope>NUCLEOTIDE SEQUENCE</scope>
    <source>
        <strain evidence="2">CBS 990.96</strain>
    </source>
</reference>
<reference evidence="2" key="1">
    <citation type="journal article" date="2023" name="Mol. Phylogenet. Evol.">
        <title>Genome-scale phylogeny and comparative genomics of the fungal order Sordariales.</title>
        <authorList>
            <person name="Hensen N."/>
            <person name="Bonometti L."/>
            <person name="Westerberg I."/>
            <person name="Brannstrom I.O."/>
            <person name="Guillou S."/>
            <person name="Cros-Aarteil S."/>
            <person name="Calhoun S."/>
            <person name="Haridas S."/>
            <person name="Kuo A."/>
            <person name="Mondo S."/>
            <person name="Pangilinan J."/>
            <person name="Riley R."/>
            <person name="LaButti K."/>
            <person name="Andreopoulos B."/>
            <person name="Lipzen A."/>
            <person name="Chen C."/>
            <person name="Yan M."/>
            <person name="Daum C."/>
            <person name="Ng V."/>
            <person name="Clum A."/>
            <person name="Steindorff A."/>
            <person name="Ohm R.A."/>
            <person name="Martin F."/>
            <person name="Silar P."/>
            <person name="Natvig D.O."/>
            <person name="Lalanne C."/>
            <person name="Gautier V."/>
            <person name="Ament-Velasquez S.L."/>
            <person name="Kruys A."/>
            <person name="Hutchinson M.I."/>
            <person name="Powell A.J."/>
            <person name="Barry K."/>
            <person name="Miller A.N."/>
            <person name="Grigoriev I.V."/>
            <person name="Debuchy R."/>
            <person name="Gladieux P."/>
            <person name="Hiltunen Thoren M."/>
            <person name="Johannesson H."/>
        </authorList>
    </citation>
    <scope>NUCLEOTIDE SEQUENCE</scope>
    <source>
        <strain evidence="2">CBS 990.96</strain>
    </source>
</reference>
<keyword evidence="1" id="KW-0472">Membrane</keyword>
<evidence type="ECO:0000313" key="2">
    <source>
        <dbReference type="EMBL" id="KAK4231901.1"/>
    </source>
</evidence>
<accession>A0AAN7H228</accession>
<feature type="non-terminal residue" evidence="2">
    <location>
        <position position="1"/>
    </location>
</feature>
<gene>
    <name evidence="2" type="ORF">QBC38DRAFT_525683</name>
</gene>
<keyword evidence="3" id="KW-1185">Reference proteome</keyword>